<gene>
    <name evidence="1" type="ORF">PsorP6_004220</name>
</gene>
<accession>A0ACC0VLD0</accession>
<comment type="caution">
    <text evidence="1">The sequence shown here is derived from an EMBL/GenBank/DDBJ whole genome shotgun (WGS) entry which is preliminary data.</text>
</comment>
<organism evidence="1 2">
    <name type="scientific">Peronosclerospora sorghi</name>
    <dbReference type="NCBI Taxonomy" id="230839"/>
    <lineage>
        <taxon>Eukaryota</taxon>
        <taxon>Sar</taxon>
        <taxon>Stramenopiles</taxon>
        <taxon>Oomycota</taxon>
        <taxon>Peronosporomycetes</taxon>
        <taxon>Peronosporales</taxon>
        <taxon>Peronosporaceae</taxon>
        <taxon>Peronosclerospora</taxon>
    </lineage>
</organism>
<evidence type="ECO:0000313" key="1">
    <source>
        <dbReference type="EMBL" id="KAI9907127.1"/>
    </source>
</evidence>
<dbReference type="EMBL" id="CM047587">
    <property type="protein sequence ID" value="KAI9907127.1"/>
    <property type="molecule type" value="Genomic_DNA"/>
</dbReference>
<name>A0ACC0VLD0_9STRA</name>
<dbReference type="Proteomes" id="UP001163321">
    <property type="component" value="Chromosome 8"/>
</dbReference>
<keyword evidence="2" id="KW-1185">Reference proteome</keyword>
<proteinExistence type="predicted"/>
<reference evidence="1 2" key="1">
    <citation type="journal article" date="2022" name="bioRxiv">
        <title>The genome of the oomycete Peronosclerospora sorghi, a cosmopolitan pathogen of maize and sorghum, is inflated with dispersed pseudogenes.</title>
        <authorList>
            <person name="Fletcher K."/>
            <person name="Martin F."/>
            <person name="Isakeit T."/>
            <person name="Cavanaugh K."/>
            <person name="Magill C."/>
            <person name="Michelmore R."/>
        </authorList>
    </citation>
    <scope>NUCLEOTIDE SEQUENCE [LARGE SCALE GENOMIC DNA]</scope>
    <source>
        <strain evidence="1">P6</strain>
    </source>
</reference>
<protein>
    <submittedName>
        <fullName evidence="1">Uncharacterized protein</fullName>
    </submittedName>
</protein>
<sequence length="65" mass="7407">MRYTHCQLGCTKAIRGLETRFHRIKGHEIEERSRHDRVGDGKLLNELIGLSSLLLPLGRLCPTLP</sequence>
<evidence type="ECO:0000313" key="2">
    <source>
        <dbReference type="Proteomes" id="UP001163321"/>
    </source>
</evidence>